<dbReference type="InterPro" id="IPR011990">
    <property type="entry name" value="TPR-like_helical_dom_sf"/>
</dbReference>
<accession>A0ABS4UTK5</accession>
<proteinExistence type="predicted"/>
<dbReference type="RefSeq" id="WP_209697693.1">
    <property type="nucleotide sequence ID" value="NZ_BAAAVU010000015.1"/>
</dbReference>
<dbReference type="Proteomes" id="UP000755585">
    <property type="component" value="Unassembled WGS sequence"/>
</dbReference>
<dbReference type="Gene3D" id="1.25.40.10">
    <property type="entry name" value="Tetratricopeptide repeat domain"/>
    <property type="match status" value="1"/>
</dbReference>
<comment type="caution">
    <text evidence="1">The sequence shown here is derived from an EMBL/GenBank/DDBJ whole genome shotgun (WGS) entry which is preliminary data.</text>
</comment>
<protein>
    <submittedName>
        <fullName evidence="1">Tetratricopeptide (TPR) repeat protein</fullName>
    </submittedName>
</protein>
<organism evidence="1 2">
    <name type="scientific">Kribbella aluminosa</name>
    <dbReference type="NCBI Taxonomy" id="416017"/>
    <lineage>
        <taxon>Bacteria</taxon>
        <taxon>Bacillati</taxon>
        <taxon>Actinomycetota</taxon>
        <taxon>Actinomycetes</taxon>
        <taxon>Propionibacteriales</taxon>
        <taxon>Kribbellaceae</taxon>
        <taxon>Kribbella</taxon>
    </lineage>
</organism>
<dbReference type="EMBL" id="JAGINT010000002">
    <property type="protein sequence ID" value="MBP2354962.1"/>
    <property type="molecule type" value="Genomic_DNA"/>
</dbReference>
<evidence type="ECO:0000313" key="2">
    <source>
        <dbReference type="Proteomes" id="UP000755585"/>
    </source>
</evidence>
<dbReference type="SUPFAM" id="SSF48452">
    <property type="entry name" value="TPR-like"/>
    <property type="match status" value="1"/>
</dbReference>
<name>A0ABS4UTK5_9ACTN</name>
<sequence>MSDQVGREPIHQHALAWIRAARVWTHQDVADTIAAHSRKLRLGSPAAQRQKVRRWEHMGVVPDMRSQQALAAALDVSLEQVRLLSWPRWLPTGQNIRTDYAWTDDGTRAVLTDTLEYAVQDRRGFLTLTGALLTTVAGGWAGSVPAVAKIDRATADGGRIDEEVLAWIDAKVPTLRRMDDRLGGEVLRNVIDADLRVVNDLLSRASLIDSQRLRLQGAAAELAQLAGWVSFDSGLQSAGQRYYQAGLHAAQSADDSLLGANVLACMSFQSALTGHPHDGIELAQAAQASVKASAGVSRVKAMIATREARAHAKAGNHRECGEALQRAERFLESATDSGTEPEWVYYFDEAELVAQVGACWLDLRQPQDALRLLDRALDTIDPSYVRDRTIYHVRQASAHLQLGELEYSCDLLHKAIGLALQSRSARSVATIQSLRERMDKHAAEPAVRALDEHLLALTA</sequence>
<gene>
    <name evidence="1" type="ORF">JOF29_006072</name>
</gene>
<keyword evidence="2" id="KW-1185">Reference proteome</keyword>
<evidence type="ECO:0000313" key="1">
    <source>
        <dbReference type="EMBL" id="MBP2354962.1"/>
    </source>
</evidence>
<reference evidence="1 2" key="1">
    <citation type="submission" date="2021-03" db="EMBL/GenBank/DDBJ databases">
        <title>Sequencing the genomes of 1000 actinobacteria strains.</title>
        <authorList>
            <person name="Klenk H.-P."/>
        </authorList>
    </citation>
    <scope>NUCLEOTIDE SEQUENCE [LARGE SCALE GENOMIC DNA]</scope>
    <source>
        <strain evidence="1 2">DSM 18824</strain>
    </source>
</reference>